<dbReference type="Pfam" id="PF00144">
    <property type="entry name" value="Beta-lactamase"/>
    <property type="match status" value="2"/>
</dbReference>
<dbReference type="EMBL" id="CAVNYO010000478">
    <property type="protein sequence ID" value="CAK5284238.1"/>
    <property type="molecule type" value="Genomic_DNA"/>
</dbReference>
<gene>
    <name evidence="4" type="ORF">MYCIT1_LOCUS13723</name>
    <name evidence="5" type="ORF">MYCIT1_LOCUS37343</name>
</gene>
<sequence length="345" mass="37781">MVAFSASQRQRIDELLRDSVDSKTTSALFYGVTDVNGPIYMNHVGHKLIDDPASDRINEDTVFWLCSQSKLVTSIATLQLIDQGKITRDTLAETILPELANLLVGSLPGIPLRFDPGTDFAYGFSSDIAGFIVERVSGKTLEQYFKDHIFNPLGIASTTFYPTDQIKQALLPLSYRTKKGEIERWNAPPVVDMDPANVKVFLGGVGLYSTQKDYLAILRHLLQIKAGVASEPILTLSTVESLFQPTLCTKAADTINIQMPIFSRYLNAPVGCGQWSTGLLVNLEDVPGKRRKGSGAWGGWASTTYFMDPASGIAVLMGAQLVPSGDDEYEKLFGILESEVYKAIS</sequence>
<evidence type="ECO:0000313" key="6">
    <source>
        <dbReference type="Proteomes" id="UP001295794"/>
    </source>
</evidence>
<dbReference type="InterPro" id="IPR001466">
    <property type="entry name" value="Beta-lactam-related"/>
</dbReference>
<dbReference type="Proteomes" id="UP001295794">
    <property type="component" value="Unassembled WGS sequence"/>
</dbReference>
<protein>
    <recommendedName>
        <fullName evidence="3">Beta-lactamase-related domain-containing protein</fullName>
    </recommendedName>
</protein>
<dbReference type="PANTHER" id="PTHR43283">
    <property type="entry name" value="BETA-LACTAMASE-RELATED"/>
    <property type="match status" value="1"/>
</dbReference>
<accession>A0AAD2H4C2</accession>
<name>A0AAD2H4C2_9AGAR</name>
<comment type="caution">
    <text evidence="4">The sequence shown here is derived from an EMBL/GenBank/DDBJ whole genome shotgun (WGS) entry which is preliminary data.</text>
</comment>
<evidence type="ECO:0000256" key="2">
    <source>
        <dbReference type="ARBA" id="ARBA00022801"/>
    </source>
</evidence>
<evidence type="ECO:0000256" key="1">
    <source>
        <dbReference type="ARBA" id="ARBA00009009"/>
    </source>
</evidence>
<dbReference type="EMBL" id="CAVNYO010000152">
    <property type="protein sequence ID" value="CAK5269759.1"/>
    <property type="molecule type" value="Genomic_DNA"/>
</dbReference>
<dbReference type="SUPFAM" id="SSF56601">
    <property type="entry name" value="beta-lactamase/transpeptidase-like"/>
    <property type="match status" value="1"/>
</dbReference>
<organism evidence="4 6">
    <name type="scientific">Mycena citricolor</name>
    <dbReference type="NCBI Taxonomy" id="2018698"/>
    <lineage>
        <taxon>Eukaryota</taxon>
        <taxon>Fungi</taxon>
        <taxon>Dikarya</taxon>
        <taxon>Basidiomycota</taxon>
        <taxon>Agaricomycotina</taxon>
        <taxon>Agaricomycetes</taxon>
        <taxon>Agaricomycetidae</taxon>
        <taxon>Agaricales</taxon>
        <taxon>Marasmiineae</taxon>
        <taxon>Mycenaceae</taxon>
        <taxon>Mycena</taxon>
    </lineage>
</organism>
<evidence type="ECO:0000313" key="4">
    <source>
        <dbReference type="EMBL" id="CAK5269759.1"/>
    </source>
</evidence>
<evidence type="ECO:0000313" key="5">
    <source>
        <dbReference type="EMBL" id="CAK5284238.1"/>
    </source>
</evidence>
<dbReference type="AlphaFoldDB" id="A0AAD2H4C2"/>
<reference evidence="4" key="1">
    <citation type="submission" date="2023-11" db="EMBL/GenBank/DDBJ databases">
        <authorList>
            <person name="De Vega J J."/>
            <person name="De Vega J J."/>
        </authorList>
    </citation>
    <scope>NUCLEOTIDE SEQUENCE</scope>
</reference>
<dbReference type="InterPro" id="IPR012338">
    <property type="entry name" value="Beta-lactam/transpept-like"/>
</dbReference>
<dbReference type="InterPro" id="IPR050789">
    <property type="entry name" value="Diverse_Enzym_Activities"/>
</dbReference>
<dbReference type="PANTHER" id="PTHR43283:SF17">
    <property type="entry name" value="(LOVD), PUTATIVE (AFU_ORTHOLOGUE AFUA_5G00920)-RELATED"/>
    <property type="match status" value="1"/>
</dbReference>
<feature type="domain" description="Beta-lactamase-related" evidence="3">
    <location>
        <begin position="109"/>
        <end position="328"/>
    </location>
</feature>
<feature type="domain" description="Beta-lactamase-related" evidence="3">
    <location>
        <begin position="13"/>
        <end position="100"/>
    </location>
</feature>
<dbReference type="Gene3D" id="3.40.710.10">
    <property type="entry name" value="DD-peptidase/beta-lactamase superfamily"/>
    <property type="match status" value="2"/>
</dbReference>
<comment type="similarity">
    <text evidence="1">Belongs to the class-A beta-lactamase family.</text>
</comment>
<keyword evidence="6" id="KW-1185">Reference proteome</keyword>
<keyword evidence="2" id="KW-0378">Hydrolase</keyword>
<proteinExistence type="inferred from homology"/>
<evidence type="ECO:0000259" key="3">
    <source>
        <dbReference type="Pfam" id="PF00144"/>
    </source>
</evidence>